<comment type="caution">
    <text evidence="4">The sequence shown here is derived from an EMBL/GenBank/DDBJ whole genome shotgun (WGS) entry which is preliminary data.</text>
</comment>
<feature type="region of interest" description="Disordered" evidence="3">
    <location>
        <begin position="68"/>
        <end position="208"/>
    </location>
</feature>
<feature type="compositionally biased region" description="Polar residues" evidence="3">
    <location>
        <begin position="126"/>
        <end position="144"/>
    </location>
</feature>
<feature type="compositionally biased region" description="Polar residues" evidence="3">
    <location>
        <begin position="71"/>
        <end position="111"/>
    </location>
</feature>
<organism evidence="4 5">
    <name type="scientific">Tremella mesenterica</name>
    <name type="common">Jelly fungus</name>
    <dbReference type="NCBI Taxonomy" id="5217"/>
    <lineage>
        <taxon>Eukaryota</taxon>
        <taxon>Fungi</taxon>
        <taxon>Dikarya</taxon>
        <taxon>Basidiomycota</taxon>
        <taxon>Agaricomycotina</taxon>
        <taxon>Tremellomycetes</taxon>
        <taxon>Tremellales</taxon>
        <taxon>Tremellaceae</taxon>
        <taxon>Tremella</taxon>
    </lineage>
</organism>
<name>A0A4Q1BH14_TREME</name>
<evidence type="ECO:0000256" key="2">
    <source>
        <dbReference type="ARBA" id="ARBA00018780"/>
    </source>
</evidence>
<dbReference type="OrthoDB" id="2135053at2759"/>
<evidence type="ECO:0000313" key="5">
    <source>
        <dbReference type="Proteomes" id="UP000289152"/>
    </source>
</evidence>
<proteinExistence type="inferred from homology"/>
<dbReference type="EMBL" id="SDIL01000084">
    <property type="protein sequence ID" value="RXK36875.1"/>
    <property type="molecule type" value="Genomic_DNA"/>
</dbReference>
<feature type="region of interest" description="Disordered" evidence="3">
    <location>
        <begin position="243"/>
        <end position="300"/>
    </location>
</feature>
<dbReference type="PANTHER" id="PTHR41805:SF1">
    <property type="entry name" value="RRNA-PROCESSING PROTEIN FYV7"/>
    <property type="match status" value="1"/>
</dbReference>
<protein>
    <recommendedName>
        <fullName evidence="2">rRNA-processing protein FYV7</fullName>
    </recommendedName>
</protein>
<dbReference type="PANTHER" id="PTHR41805">
    <property type="entry name" value="EXPRESSED PROTEIN"/>
    <property type="match status" value="1"/>
</dbReference>
<keyword evidence="5" id="KW-1185">Reference proteome</keyword>
<dbReference type="Pfam" id="PF08524">
    <property type="entry name" value="rRNA_processing"/>
    <property type="match status" value="1"/>
</dbReference>
<evidence type="ECO:0000256" key="1">
    <source>
        <dbReference type="ARBA" id="ARBA00006800"/>
    </source>
</evidence>
<reference evidence="4 5" key="1">
    <citation type="submission" date="2016-06" db="EMBL/GenBank/DDBJ databases">
        <title>Evolution of pathogenesis and genome organization in the Tremellales.</title>
        <authorList>
            <person name="Cuomo C."/>
            <person name="Litvintseva A."/>
            <person name="Heitman J."/>
            <person name="Chen Y."/>
            <person name="Sun S."/>
            <person name="Springer D."/>
            <person name="Dromer F."/>
            <person name="Young S."/>
            <person name="Zeng Q."/>
            <person name="Chapman S."/>
            <person name="Gujja S."/>
            <person name="Saif S."/>
            <person name="Birren B."/>
        </authorList>
    </citation>
    <scope>NUCLEOTIDE SEQUENCE [LARGE SCALE GENOMIC DNA]</scope>
    <source>
        <strain evidence="4 5">ATCC 28783</strain>
    </source>
</reference>
<accession>A0A4Q1BH14</accession>
<feature type="region of interest" description="Disordered" evidence="3">
    <location>
        <begin position="1"/>
        <end position="36"/>
    </location>
</feature>
<dbReference type="AlphaFoldDB" id="A0A4Q1BH14"/>
<feature type="compositionally biased region" description="Basic and acidic residues" evidence="3">
    <location>
        <begin position="257"/>
        <end position="266"/>
    </location>
</feature>
<sequence>MPRITKSQKEQGKRKAGGVDRVGDGRRRGFKVGPSHVSRDAYLGKVKKIERDLVERAKMKKSYAKILKQEGMSSSRIQDRSNLSTHPLISTSLPNPGSYNLDVQSQVNTSIREGHEDPIGDEGIPTNESGSGSRYKGESSTSANVKHLIKSRDDVSEGLSKFKRDKGKGIMRDRDTTHSERKRDVGRAPRKSDLGNGKESEMEGERQQPLITASGQLRALSPLPLSSDSAVISIRDLQRKVYPDRSSYAPSSGGENVGRRKGDKIRSGGPIHMLDNGYRGNTGNGGRGKGKHGQPDMGAKMTLLLEKIQRGRT</sequence>
<evidence type="ECO:0000256" key="3">
    <source>
        <dbReference type="SAM" id="MobiDB-lite"/>
    </source>
</evidence>
<feature type="compositionally biased region" description="Basic and acidic residues" evidence="3">
    <location>
        <begin position="7"/>
        <end position="27"/>
    </location>
</feature>
<feature type="compositionally biased region" description="Basic and acidic residues" evidence="3">
    <location>
        <begin position="167"/>
        <end position="206"/>
    </location>
</feature>
<dbReference type="InParanoid" id="A0A4Q1BH14"/>
<evidence type="ECO:0000313" key="4">
    <source>
        <dbReference type="EMBL" id="RXK36875.1"/>
    </source>
</evidence>
<dbReference type="Proteomes" id="UP000289152">
    <property type="component" value="Unassembled WGS sequence"/>
</dbReference>
<dbReference type="VEuPathDB" id="FungiDB:TREMEDRAFT_74790"/>
<gene>
    <name evidence="4" type="ORF">M231_05849</name>
</gene>
<dbReference type="InterPro" id="IPR013730">
    <property type="entry name" value="Fyv7/TAP26"/>
</dbReference>
<comment type="similarity">
    <text evidence="1">Belongs to the FYV7 family.</text>
</comment>